<keyword evidence="3" id="KW-1185">Reference proteome</keyword>
<dbReference type="AlphaFoldDB" id="A0A7X0RVC1"/>
<dbReference type="Proteomes" id="UP000547209">
    <property type="component" value="Unassembled WGS sequence"/>
</dbReference>
<gene>
    <name evidence="2" type="ORF">H7C19_27105</name>
</gene>
<evidence type="ECO:0000259" key="1">
    <source>
        <dbReference type="Pfam" id="PF09648"/>
    </source>
</evidence>
<accession>A0A7X0RVC1</accession>
<sequence>MDWRRAKSVLILAFLILNVVLGYQLWLEWRERIDRSVDLGSLSPEAQLAMNEKKIRITGKIPTETPKMREMTYKLLEPPSKDASVRTPIDPPKETRIVFGTEELQQALGSVIPDLAKYRFDYYGSKEGAYYSFNRMVDGMPFFDVRLELYYSELKIRAYRQDLMETLPSESGPEQKVLPATQAVASLILKKYLPSGANVQEVTLGYHGQPIFDSETQVSSPSWRILIEGGDMFYVNAINGEVSTDKGSAQAGQTG</sequence>
<dbReference type="EMBL" id="JACJVP010000046">
    <property type="protein sequence ID" value="MBB6674358.1"/>
    <property type="molecule type" value="Genomic_DNA"/>
</dbReference>
<dbReference type="Pfam" id="PF09648">
    <property type="entry name" value="YycI"/>
    <property type="match status" value="1"/>
</dbReference>
<name>A0A7X0RVC1_9BACL</name>
<comment type="caution">
    <text evidence="2">The sequence shown here is derived from an EMBL/GenBank/DDBJ whole genome shotgun (WGS) entry which is preliminary data.</text>
</comment>
<protein>
    <submittedName>
        <fullName evidence="2">Two-component system regulatory protein YycI</fullName>
    </submittedName>
</protein>
<evidence type="ECO:0000313" key="2">
    <source>
        <dbReference type="EMBL" id="MBB6674358.1"/>
    </source>
</evidence>
<dbReference type="InterPro" id="IPR018604">
    <property type="entry name" value="YycI-like"/>
</dbReference>
<proteinExistence type="predicted"/>
<organism evidence="2 3">
    <name type="scientific">Cohnella nanjingensis</name>
    <dbReference type="NCBI Taxonomy" id="1387779"/>
    <lineage>
        <taxon>Bacteria</taxon>
        <taxon>Bacillati</taxon>
        <taxon>Bacillota</taxon>
        <taxon>Bacilli</taxon>
        <taxon>Bacillales</taxon>
        <taxon>Paenibacillaceae</taxon>
        <taxon>Cohnella</taxon>
    </lineage>
</organism>
<reference evidence="2 3" key="1">
    <citation type="submission" date="2020-08" db="EMBL/GenBank/DDBJ databases">
        <title>Cohnella phylogeny.</title>
        <authorList>
            <person name="Dunlap C."/>
        </authorList>
    </citation>
    <scope>NUCLEOTIDE SEQUENCE [LARGE SCALE GENOMIC DNA]</scope>
    <source>
        <strain evidence="2 3">DSM 28246</strain>
    </source>
</reference>
<evidence type="ECO:0000313" key="3">
    <source>
        <dbReference type="Proteomes" id="UP000547209"/>
    </source>
</evidence>
<dbReference type="RefSeq" id="WP_185672221.1">
    <property type="nucleotide sequence ID" value="NZ_JACJVP010000046.1"/>
</dbReference>
<feature type="domain" description="Regulatory protein YycH-like" evidence="1">
    <location>
        <begin position="103"/>
        <end position="238"/>
    </location>
</feature>
<dbReference type="GO" id="GO:0016020">
    <property type="term" value="C:membrane"/>
    <property type="evidence" value="ECO:0007669"/>
    <property type="project" value="InterPro"/>
</dbReference>
<dbReference type="Gene3D" id="2.40.128.690">
    <property type="entry name" value="YycH protein, domain 3-like"/>
    <property type="match status" value="1"/>
</dbReference>